<organism evidence="3 4">
    <name type="scientific">Leucocoprinus leucothites</name>
    <dbReference type="NCBI Taxonomy" id="201217"/>
    <lineage>
        <taxon>Eukaryota</taxon>
        <taxon>Fungi</taxon>
        <taxon>Dikarya</taxon>
        <taxon>Basidiomycota</taxon>
        <taxon>Agaricomycotina</taxon>
        <taxon>Agaricomycetes</taxon>
        <taxon>Agaricomycetidae</taxon>
        <taxon>Agaricales</taxon>
        <taxon>Agaricineae</taxon>
        <taxon>Agaricaceae</taxon>
        <taxon>Leucocoprinus</taxon>
    </lineage>
</organism>
<name>A0A8H5D2I1_9AGAR</name>
<dbReference type="PANTHER" id="PTHR47789:SF1">
    <property type="entry name" value="LAS SEVENTEEN-BINDING PROTEIN 5"/>
    <property type="match status" value="1"/>
</dbReference>
<evidence type="ECO:0000256" key="1">
    <source>
        <dbReference type="SAM" id="MobiDB-lite"/>
    </source>
</evidence>
<feature type="region of interest" description="Disordered" evidence="1">
    <location>
        <begin position="341"/>
        <end position="478"/>
    </location>
</feature>
<dbReference type="PANTHER" id="PTHR47789">
    <property type="entry name" value="LAS SEVENTEEN-BINDING PROTEIN 5"/>
    <property type="match status" value="1"/>
</dbReference>
<accession>A0A8H5D2I1</accession>
<dbReference type="GO" id="GO:0030479">
    <property type="term" value="C:actin cortical patch"/>
    <property type="evidence" value="ECO:0007669"/>
    <property type="project" value="TreeGrafter"/>
</dbReference>
<dbReference type="InterPro" id="IPR002014">
    <property type="entry name" value="VHS_dom"/>
</dbReference>
<dbReference type="Pfam" id="PF00790">
    <property type="entry name" value="VHS"/>
    <property type="match status" value="1"/>
</dbReference>
<dbReference type="InterPro" id="IPR008942">
    <property type="entry name" value="ENTH_VHS"/>
</dbReference>
<dbReference type="GO" id="GO:0007034">
    <property type="term" value="P:vacuolar transport"/>
    <property type="evidence" value="ECO:0007669"/>
    <property type="project" value="UniProtKB-ARBA"/>
</dbReference>
<evidence type="ECO:0000313" key="4">
    <source>
        <dbReference type="Proteomes" id="UP000559027"/>
    </source>
</evidence>
<dbReference type="InterPro" id="IPR045007">
    <property type="entry name" value="LSB5"/>
</dbReference>
<evidence type="ECO:0000259" key="2">
    <source>
        <dbReference type="PROSITE" id="PS50179"/>
    </source>
</evidence>
<dbReference type="SMART" id="SM00288">
    <property type="entry name" value="VHS"/>
    <property type="match status" value="1"/>
</dbReference>
<dbReference type="PROSITE" id="PS50179">
    <property type="entry name" value="VHS"/>
    <property type="match status" value="1"/>
</dbReference>
<sequence>MSRAGFNLKQAFGREKPHSSVTDWIEIMTASQTAEESFEGMPELVDAINLQASGPAEAARALRKKMKHGGPHQQYRAIVIMRLLVDNIPQKVKGPFTDSQFLDVVKGVWDDPYVDKRVKKRLSTILLAWQEQFKEDDSMAVFAGMYARLKREKHVFHDEEVLNHLGHEGPKQRQARLEKEKREKKEAERRVREAKRAQEGGGERRRRRSFNFERDKTKVTSSIVDASQASSNLINAIMRVNLDTDSFERNEEVQSWLTRAHNAKKVIMRYTQLVENEELIGTLIETHERLEAALNTYTQLTTTDGETPLADGVANMSLTDSQVNQIQADNDAAVQRARDFDAANPASSHSDIRSSGEHSNNPYNNATFVHPDLADLDFGAAHNLPPPIRPTSAPGNKTTERGVDEDRRGSLSDYSDYESSDGETYIAAPKKRNYVTVSDDSGDDRPAATGSAPEHQPTTSQQAAPVKVSKNPFADPFA</sequence>
<dbReference type="AlphaFoldDB" id="A0A8H5D2I1"/>
<feature type="compositionally biased region" description="Polar residues" evidence="1">
    <location>
        <begin position="357"/>
        <end position="367"/>
    </location>
</feature>
<keyword evidence="4" id="KW-1185">Reference proteome</keyword>
<feature type="domain" description="VHS" evidence="2">
    <location>
        <begin position="28"/>
        <end position="157"/>
    </location>
</feature>
<dbReference type="GO" id="GO:0051666">
    <property type="term" value="P:actin cortical patch localization"/>
    <property type="evidence" value="ECO:0007669"/>
    <property type="project" value="TreeGrafter"/>
</dbReference>
<comment type="caution">
    <text evidence="3">The sequence shown here is derived from an EMBL/GenBank/DDBJ whole genome shotgun (WGS) entry which is preliminary data.</text>
</comment>
<dbReference type="EMBL" id="JAACJO010000011">
    <property type="protein sequence ID" value="KAF5352457.1"/>
    <property type="molecule type" value="Genomic_DNA"/>
</dbReference>
<evidence type="ECO:0000313" key="3">
    <source>
        <dbReference type="EMBL" id="KAF5352457.1"/>
    </source>
</evidence>
<feature type="compositionally biased region" description="Basic and acidic residues" evidence="1">
    <location>
        <begin position="398"/>
        <end position="410"/>
    </location>
</feature>
<dbReference type="SUPFAM" id="SSF48464">
    <property type="entry name" value="ENTH/VHS domain"/>
    <property type="match status" value="1"/>
</dbReference>
<protein>
    <recommendedName>
        <fullName evidence="2">VHS domain-containing protein</fullName>
    </recommendedName>
</protein>
<reference evidence="3 4" key="1">
    <citation type="journal article" date="2020" name="ISME J.">
        <title>Uncovering the hidden diversity of litter-decomposition mechanisms in mushroom-forming fungi.</title>
        <authorList>
            <person name="Floudas D."/>
            <person name="Bentzer J."/>
            <person name="Ahren D."/>
            <person name="Johansson T."/>
            <person name="Persson P."/>
            <person name="Tunlid A."/>
        </authorList>
    </citation>
    <scope>NUCLEOTIDE SEQUENCE [LARGE SCALE GENOMIC DNA]</scope>
    <source>
        <strain evidence="3 4">CBS 146.42</strain>
    </source>
</reference>
<feature type="region of interest" description="Disordered" evidence="1">
    <location>
        <begin position="164"/>
        <end position="212"/>
    </location>
</feature>
<dbReference type="Gene3D" id="1.25.40.90">
    <property type="match status" value="1"/>
</dbReference>
<proteinExistence type="predicted"/>
<dbReference type="OrthoDB" id="10068368at2759"/>
<dbReference type="CDD" id="cd16980">
    <property type="entry name" value="VHS_Lsb5"/>
    <property type="match status" value="1"/>
</dbReference>
<dbReference type="GO" id="GO:0043130">
    <property type="term" value="F:ubiquitin binding"/>
    <property type="evidence" value="ECO:0007669"/>
    <property type="project" value="InterPro"/>
</dbReference>
<dbReference type="SUPFAM" id="SSF89009">
    <property type="entry name" value="GAT-like domain"/>
    <property type="match status" value="1"/>
</dbReference>
<dbReference type="GO" id="GO:0035091">
    <property type="term" value="F:phosphatidylinositol binding"/>
    <property type="evidence" value="ECO:0007669"/>
    <property type="project" value="InterPro"/>
</dbReference>
<dbReference type="Proteomes" id="UP000559027">
    <property type="component" value="Unassembled WGS sequence"/>
</dbReference>
<gene>
    <name evidence="3" type="ORF">D9756_006015</name>
</gene>
<feature type="compositionally biased region" description="Basic and acidic residues" evidence="1">
    <location>
        <begin position="164"/>
        <end position="203"/>
    </location>
</feature>
<dbReference type="GO" id="GO:0007015">
    <property type="term" value="P:actin filament organization"/>
    <property type="evidence" value="ECO:0007669"/>
    <property type="project" value="InterPro"/>
</dbReference>
<dbReference type="GO" id="GO:0006897">
    <property type="term" value="P:endocytosis"/>
    <property type="evidence" value="ECO:0007669"/>
    <property type="project" value="InterPro"/>
</dbReference>